<dbReference type="Proteomes" id="UP001167796">
    <property type="component" value="Unassembled WGS sequence"/>
</dbReference>
<gene>
    <name evidence="1" type="ORF">Q5H92_22795</name>
</gene>
<evidence type="ECO:0000313" key="1">
    <source>
        <dbReference type="EMBL" id="MDO7849210.1"/>
    </source>
</evidence>
<sequence length="88" mass="10180">MILGFKETFIPAIVAGTKPHSIRAGFRWRASMSIQFYQGSYHQKRNKFRPDAVATAVQQVHFKREIRVAPTADPIVLIDERRLTPEER</sequence>
<dbReference type="RefSeq" id="WP_305013878.1">
    <property type="nucleotide sequence ID" value="NZ_JAUQSX010000015.1"/>
</dbReference>
<dbReference type="EMBL" id="JAUQSX010000015">
    <property type="protein sequence ID" value="MDO7849210.1"/>
    <property type="molecule type" value="Genomic_DNA"/>
</dbReference>
<reference evidence="1" key="1">
    <citation type="submission" date="2023-07" db="EMBL/GenBank/DDBJ databases">
        <authorList>
            <person name="Kim M.K."/>
        </authorList>
    </citation>
    <scope>NUCLEOTIDE SEQUENCE</scope>
    <source>
        <strain evidence="1">M29</strain>
    </source>
</reference>
<protein>
    <submittedName>
        <fullName evidence="1">Uncharacterized protein</fullName>
    </submittedName>
</protein>
<accession>A0ABT9AH54</accession>
<comment type="caution">
    <text evidence="1">The sequence shown here is derived from an EMBL/GenBank/DDBJ whole genome shotgun (WGS) entry which is preliminary data.</text>
</comment>
<name>A0ABT9AH54_9BACT</name>
<organism evidence="1 2">
    <name type="scientific">Hymenobacter mellowenesis</name>
    <dbReference type="NCBI Taxonomy" id="3063995"/>
    <lineage>
        <taxon>Bacteria</taxon>
        <taxon>Pseudomonadati</taxon>
        <taxon>Bacteroidota</taxon>
        <taxon>Cytophagia</taxon>
        <taxon>Cytophagales</taxon>
        <taxon>Hymenobacteraceae</taxon>
        <taxon>Hymenobacter</taxon>
    </lineage>
</organism>
<proteinExistence type="predicted"/>
<evidence type="ECO:0000313" key="2">
    <source>
        <dbReference type="Proteomes" id="UP001167796"/>
    </source>
</evidence>
<keyword evidence="2" id="KW-1185">Reference proteome</keyword>